<dbReference type="GO" id="GO:0004181">
    <property type="term" value="F:metallocarboxypeptidase activity"/>
    <property type="evidence" value="ECO:0007669"/>
    <property type="project" value="InterPro"/>
</dbReference>
<dbReference type="PANTHER" id="PTHR45962">
    <property type="entry name" value="N-FATTY-ACYL-AMINO ACID SYNTHASE/HYDROLASE PM20D1"/>
    <property type="match status" value="1"/>
</dbReference>
<feature type="transmembrane region" description="Helical" evidence="8">
    <location>
        <begin position="31"/>
        <end position="49"/>
    </location>
</feature>
<evidence type="ECO:0000256" key="5">
    <source>
        <dbReference type="ARBA" id="ARBA00022833"/>
    </source>
</evidence>
<evidence type="ECO:0000256" key="1">
    <source>
        <dbReference type="ARBA" id="ARBA00006247"/>
    </source>
</evidence>
<dbReference type="Pfam" id="PF07687">
    <property type="entry name" value="M20_dimer"/>
    <property type="match status" value="1"/>
</dbReference>
<reference evidence="10" key="1">
    <citation type="submission" date="2022-07" db="EMBL/GenBank/DDBJ databases">
        <title>Genome Sequence of Leucocoprinus birnbaumii.</title>
        <authorList>
            <person name="Buettner E."/>
        </authorList>
    </citation>
    <scope>NUCLEOTIDE SEQUENCE</scope>
    <source>
        <strain evidence="10">VT141</strain>
    </source>
</reference>
<dbReference type="PIRSF" id="PIRSF037217">
    <property type="entry name" value="Carboxypeptidase_S"/>
    <property type="match status" value="1"/>
</dbReference>
<dbReference type="PANTHER" id="PTHR45962:SF1">
    <property type="entry name" value="N-FATTY-ACYL-AMINO ACID SYNTHASE_HYDROLASE PM20D1"/>
    <property type="match status" value="1"/>
</dbReference>
<proteinExistence type="inferred from homology"/>
<feature type="binding site" evidence="7">
    <location>
        <position position="281"/>
    </location>
    <ligand>
        <name>Zn(2+)</name>
        <dbReference type="ChEBI" id="CHEBI:29105"/>
        <label>2</label>
    </ligand>
</feature>
<feature type="domain" description="Peptidase M20 dimerisation" evidence="9">
    <location>
        <begin position="299"/>
        <end position="442"/>
    </location>
</feature>
<organism evidence="10 11">
    <name type="scientific">Leucocoprinus birnbaumii</name>
    <dbReference type="NCBI Taxonomy" id="56174"/>
    <lineage>
        <taxon>Eukaryota</taxon>
        <taxon>Fungi</taxon>
        <taxon>Dikarya</taxon>
        <taxon>Basidiomycota</taxon>
        <taxon>Agaricomycotina</taxon>
        <taxon>Agaricomycetes</taxon>
        <taxon>Agaricomycetidae</taxon>
        <taxon>Agaricales</taxon>
        <taxon>Agaricineae</taxon>
        <taxon>Agaricaceae</taxon>
        <taxon>Leucocoprinus</taxon>
    </lineage>
</organism>
<keyword evidence="2" id="KW-0645">Protease</keyword>
<keyword evidence="3 7" id="KW-0479">Metal-binding</keyword>
<dbReference type="AlphaFoldDB" id="A0AAD5YVI7"/>
<dbReference type="GO" id="GO:0000328">
    <property type="term" value="C:fungal-type vacuole lumen"/>
    <property type="evidence" value="ECO:0007669"/>
    <property type="project" value="TreeGrafter"/>
</dbReference>
<dbReference type="GO" id="GO:0046872">
    <property type="term" value="F:metal ion binding"/>
    <property type="evidence" value="ECO:0007669"/>
    <property type="project" value="UniProtKB-KW"/>
</dbReference>
<keyword evidence="11" id="KW-1185">Reference proteome</keyword>
<comment type="caution">
    <text evidence="10">The sequence shown here is derived from an EMBL/GenBank/DDBJ whole genome shotgun (WGS) entry which is preliminary data.</text>
</comment>
<dbReference type="Proteomes" id="UP001213000">
    <property type="component" value="Unassembled WGS sequence"/>
</dbReference>
<dbReference type="InterPro" id="IPR017141">
    <property type="entry name" value="Pept_M20_carboxypep"/>
</dbReference>
<dbReference type="SUPFAM" id="SSF55031">
    <property type="entry name" value="Bacterial exopeptidase dimerisation domain"/>
    <property type="match status" value="1"/>
</dbReference>
<dbReference type="InterPro" id="IPR011650">
    <property type="entry name" value="Peptidase_M20_dimer"/>
</dbReference>
<name>A0AAD5YVI7_9AGAR</name>
<dbReference type="InterPro" id="IPR001261">
    <property type="entry name" value="ArgE/DapE_CS"/>
</dbReference>
<feature type="binding site" evidence="7">
    <location>
        <position position="253"/>
    </location>
    <ligand>
        <name>Zn(2+)</name>
        <dbReference type="ChEBI" id="CHEBI:29105"/>
        <label>1</label>
    </ligand>
</feature>
<gene>
    <name evidence="10" type="ORF">NP233_g6692</name>
</gene>
<evidence type="ECO:0000256" key="8">
    <source>
        <dbReference type="SAM" id="Phobius"/>
    </source>
</evidence>
<dbReference type="Gene3D" id="3.40.630.10">
    <property type="entry name" value="Zn peptidases"/>
    <property type="match status" value="1"/>
</dbReference>
<sequence>MTTEQKLKPDFVPVPYPDIVPNGTRKSKFRVLVQLLLVAGIAGSLAVVFSGRKWLHNKIAHKPMVSEPLKLEESCTQADPMYPSRHAHLWKNLTSVYQSDAFKKRAIRQLGSAVTFETISWDDMGDVGVDPRWDVYEDFQEHLAYAFPLVHSTLKLTKVNQYGLVYEWKGSSRTARPILLAAHQDVVPVEESAIEEWEHPPFSGYFDGTKIWGRGSTDDKAPLISILTTIESLISHGFNPRRTIVFASGFDEEISGPRGAAHIAQALEKRYGKDGFAFIIDEGGVFGTQYGTTFAVPGVAEKGYLNAQIELTAPGGHSSIPPDHTSIGMLAAMLVNYEDNPFNVSLSRKHPIYTTLQCLGEYAADLPDALRNLITQSVTSDVALNKLTEEVSKISLIKSLIGTTQAIDIIEGGIKVNALPEQASAIVNHRIAVFSSLEETRKRDTNLLVPLAQKFNLTFEAFGKTVIGDNGSSAGNLTLRAAFHDGIEPAPITSTTGPIFELLSGTIKATYNSHRNLGSADSIIVAPGMVTGNTDTRHYWNLSSSIFRYNHLHIADAGLNGIHTVNEFIPVDSYLEMIEFFTILILNSDESTQL</sequence>
<evidence type="ECO:0000256" key="6">
    <source>
        <dbReference type="PIRSR" id="PIRSR037217-1"/>
    </source>
</evidence>
<dbReference type="EMBL" id="JANIEX010000450">
    <property type="protein sequence ID" value="KAJ3566918.1"/>
    <property type="molecule type" value="Genomic_DNA"/>
</dbReference>
<keyword evidence="8" id="KW-0812">Transmembrane</keyword>
<keyword evidence="4" id="KW-0378">Hydrolase</keyword>
<feature type="binding site" evidence="7">
    <location>
        <position position="218"/>
    </location>
    <ligand>
        <name>Zn(2+)</name>
        <dbReference type="ChEBI" id="CHEBI:29105"/>
        <label>1</label>
    </ligand>
</feature>
<evidence type="ECO:0000313" key="10">
    <source>
        <dbReference type="EMBL" id="KAJ3566918.1"/>
    </source>
</evidence>
<dbReference type="GO" id="GO:0051603">
    <property type="term" value="P:proteolysis involved in protein catabolic process"/>
    <property type="evidence" value="ECO:0007669"/>
    <property type="project" value="TreeGrafter"/>
</dbReference>
<feature type="binding site" evidence="7">
    <location>
        <position position="218"/>
    </location>
    <ligand>
        <name>Zn(2+)</name>
        <dbReference type="ChEBI" id="CHEBI:29105"/>
        <label>2</label>
    </ligand>
</feature>
<comment type="similarity">
    <text evidence="1">Belongs to the peptidase M20A family.</text>
</comment>
<evidence type="ECO:0000256" key="4">
    <source>
        <dbReference type="ARBA" id="ARBA00022801"/>
    </source>
</evidence>
<dbReference type="InterPro" id="IPR002933">
    <property type="entry name" value="Peptidase_M20"/>
</dbReference>
<feature type="active site" evidence="6">
    <location>
        <position position="185"/>
    </location>
</feature>
<evidence type="ECO:0000256" key="7">
    <source>
        <dbReference type="PIRSR" id="PIRSR037217-2"/>
    </source>
</evidence>
<dbReference type="InterPro" id="IPR036264">
    <property type="entry name" value="Bact_exopeptidase_dim_dom"/>
</dbReference>
<dbReference type="PROSITE" id="PS00758">
    <property type="entry name" value="ARGE_DAPE_CPG2_1"/>
    <property type="match status" value="1"/>
</dbReference>
<dbReference type="SUPFAM" id="SSF53187">
    <property type="entry name" value="Zn-dependent exopeptidases"/>
    <property type="match status" value="1"/>
</dbReference>
<feature type="binding site" evidence="7">
    <location>
        <position position="183"/>
    </location>
    <ligand>
        <name>Zn(2+)</name>
        <dbReference type="ChEBI" id="CHEBI:29105"/>
        <label>2</label>
    </ligand>
</feature>
<dbReference type="CDD" id="cd05674">
    <property type="entry name" value="M20_yscS"/>
    <property type="match status" value="1"/>
</dbReference>
<feature type="active site" description="Proton acceptor" evidence="6">
    <location>
        <position position="252"/>
    </location>
</feature>
<dbReference type="FunFam" id="3.40.630.10:FF:000027">
    <property type="entry name" value="N-fatty-acyl-amino acid synthase/hydrolase PM20D1"/>
    <property type="match status" value="1"/>
</dbReference>
<dbReference type="Pfam" id="PF01546">
    <property type="entry name" value="Peptidase_M20"/>
    <property type="match status" value="1"/>
</dbReference>
<evidence type="ECO:0000259" key="9">
    <source>
        <dbReference type="Pfam" id="PF07687"/>
    </source>
</evidence>
<evidence type="ECO:0000313" key="11">
    <source>
        <dbReference type="Proteomes" id="UP001213000"/>
    </source>
</evidence>
<accession>A0AAD5YVI7</accession>
<dbReference type="InterPro" id="IPR047177">
    <property type="entry name" value="Pept_M20A"/>
</dbReference>
<protein>
    <recommendedName>
        <fullName evidence="9">Peptidase M20 dimerisation domain-containing protein</fullName>
    </recommendedName>
</protein>
<keyword evidence="8" id="KW-0472">Membrane</keyword>
<evidence type="ECO:0000256" key="3">
    <source>
        <dbReference type="ARBA" id="ARBA00022723"/>
    </source>
</evidence>
<feature type="binding site" evidence="7">
    <location>
        <position position="563"/>
    </location>
    <ligand>
        <name>Zn(2+)</name>
        <dbReference type="ChEBI" id="CHEBI:29105"/>
        <label>1</label>
    </ligand>
</feature>
<keyword evidence="5 7" id="KW-0862">Zinc</keyword>
<dbReference type="Gene3D" id="1.10.150.900">
    <property type="match status" value="1"/>
</dbReference>
<evidence type="ECO:0000256" key="2">
    <source>
        <dbReference type="ARBA" id="ARBA00022670"/>
    </source>
</evidence>
<keyword evidence="8" id="KW-1133">Transmembrane helix</keyword>